<dbReference type="Proteomes" id="UP001479290">
    <property type="component" value="Unassembled WGS sequence"/>
</dbReference>
<feature type="non-terminal residue" evidence="1">
    <location>
        <position position="64"/>
    </location>
</feature>
<evidence type="ECO:0000313" key="1">
    <source>
        <dbReference type="EMBL" id="KAK9971760.1"/>
    </source>
</evidence>
<protein>
    <submittedName>
        <fullName evidence="1">Uncharacterized protein</fullName>
    </submittedName>
</protein>
<dbReference type="EMBL" id="JAWDJR010000007">
    <property type="protein sequence ID" value="KAK9971760.1"/>
    <property type="molecule type" value="Genomic_DNA"/>
</dbReference>
<name>A0AAW2AEC6_CULAL</name>
<evidence type="ECO:0000313" key="2">
    <source>
        <dbReference type="Proteomes" id="UP001479290"/>
    </source>
</evidence>
<organism evidence="1 2">
    <name type="scientific">Culter alburnus</name>
    <name type="common">Topmouth culter</name>
    <dbReference type="NCBI Taxonomy" id="194366"/>
    <lineage>
        <taxon>Eukaryota</taxon>
        <taxon>Metazoa</taxon>
        <taxon>Chordata</taxon>
        <taxon>Craniata</taxon>
        <taxon>Vertebrata</taxon>
        <taxon>Euteleostomi</taxon>
        <taxon>Actinopterygii</taxon>
        <taxon>Neopterygii</taxon>
        <taxon>Teleostei</taxon>
        <taxon>Ostariophysi</taxon>
        <taxon>Cypriniformes</taxon>
        <taxon>Xenocyprididae</taxon>
        <taxon>Xenocypridinae</taxon>
        <taxon>Culter</taxon>
    </lineage>
</organism>
<keyword evidence="2" id="KW-1185">Reference proteome</keyword>
<accession>A0AAW2AEC6</accession>
<dbReference type="AlphaFoldDB" id="A0AAW2AEC6"/>
<comment type="caution">
    <text evidence="1">The sequence shown here is derived from an EMBL/GenBank/DDBJ whole genome shotgun (WGS) entry which is preliminary data.</text>
</comment>
<gene>
    <name evidence="1" type="ORF">ABG768_025111</name>
</gene>
<sequence>MPAVCQRKRRESRKAEVKTVSLLVGVGVLRSVCRKSACQGPLFPLLKHKLSLTTEETPLQAAGL</sequence>
<proteinExistence type="predicted"/>
<reference evidence="1 2" key="1">
    <citation type="submission" date="2024-05" db="EMBL/GenBank/DDBJ databases">
        <title>A high-quality chromosomal-level genome assembly of Topmouth culter (Culter alburnus).</title>
        <authorList>
            <person name="Zhao H."/>
        </authorList>
    </citation>
    <scope>NUCLEOTIDE SEQUENCE [LARGE SCALE GENOMIC DNA]</scope>
    <source>
        <strain evidence="1">CATC2023</strain>
        <tissue evidence="1">Muscle</tissue>
    </source>
</reference>